<dbReference type="InterPro" id="IPR026444">
    <property type="entry name" value="Secre_tail"/>
</dbReference>
<organism evidence="5 6">
    <name type="scientific">Lutibacter oricola</name>
    <dbReference type="NCBI Taxonomy" id="762486"/>
    <lineage>
        <taxon>Bacteria</taxon>
        <taxon>Pseudomonadati</taxon>
        <taxon>Bacteroidota</taxon>
        <taxon>Flavobacteriia</taxon>
        <taxon>Flavobacteriales</taxon>
        <taxon>Flavobacteriaceae</taxon>
        <taxon>Lutibacter</taxon>
    </lineage>
</organism>
<dbReference type="PANTHER" id="PTHR36220:SF1">
    <property type="entry name" value="GAMMA TUBULIN COMPLEX COMPONENT C-TERMINAL DOMAIN-CONTAINING PROTEIN"/>
    <property type="match status" value="1"/>
</dbReference>
<dbReference type="Pfam" id="PF14312">
    <property type="entry name" value="FG-GAP_2"/>
    <property type="match status" value="4"/>
</dbReference>
<dbReference type="Gene3D" id="2.130.10.130">
    <property type="entry name" value="Integrin alpha, N-terminal"/>
    <property type="match status" value="2"/>
</dbReference>
<dbReference type="EMBL" id="FNNJ01000001">
    <property type="protein sequence ID" value="SDW09262.1"/>
    <property type="molecule type" value="Genomic_DNA"/>
</dbReference>
<keyword evidence="6" id="KW-1185">Reference proteome</keyword>
<reference evidence="5 6" key="1">
    <citation type="submission" date="2016-10" db="EMBL/GenBank/DDBJ databases">
        <authorList>
            <person name="de Groot N.N."/>
        </authorList>
    </citation>
    <scope>NUCLEOTIDE SEQUENCE [LARGE SCALE GENOMIC DNA]</scope>
    <source>
        <strain evidence="5 6">DSM 24956</strain>
    </source>
</reference>
<name>A0A1H2QQ34_9FLAO</name>
<evidence type="ECO:0000313" key="6">
    <source>
        <dbReference type="Proteomes" id="UP000199595"/>
    </source>
</evidence>
<keyword evidence="3" id="KW-0325">Glycoprotein</keyword>
<feature type="domain" description="Secretion system C-terminal sorting" evidence="4">
    <location>
        <begin position="431"/>
        <end position="498"/>
    </location>
</feature>
<sequence length="499" mass="52604">MKRKLLILSLLIPYLFYGQVLLGNDIDGELSNDRSGHSVSLSNNGQTVAIGAYLNDGNGSNSGHVRVYRYNNSSWSLLGNDIDGPVAGDQSGWSVSLAGDGNSVAVGAPENDGVFNGGEVRVYKYNTTSSLWDQVGNDIIGQSAGNKSGWSVSLSTDGGIVGIGSYLNSTNGFNSGHVRIFKFNSANNLWEQLGNDINGSFNIDYFGRSLSLSNDGKTIAVGANGNDGNGSNSGHVRIFKFDESNWNQVGNAIEGEVMDDNSGWSVSLSDSGNEVAIGSYLNDENGLSSGQARVFKINTSTNLWEKLGNNINGEANSDQAGWSVSLSGDASIVAVGSTLNDDNGTDSGHVRIFKYTASGNLWNQVGETIEGEAVDDNSGGSVSLSGDGSIVAIGASGNDGNGSNSGHVRVYDLSAEVLSTKDTFLEESLSVYPNPATSQFHIKITNQLELKSISLINNIGQQVLVTSKNNIDVTNLNSGVYFVKIETDKGNTVKKLVIK</sequence>
<evidence type="ECO:0000256" key="3">
    <source>
        <dbReference type="ARBA" id="ARBA00023180"/>
    </source>
</evidence>
<dbReference type="InterPro" id="IPR011043">
    <property type="entry name" value="Gal_Oxase/kelch_b-propeller"/>
</dbReference>
<dbReference type="NCBIfam" id="TIGR04183">
    <property type="entry name" value="Por_Secre_tail"/>
    <property type="match status" value="1"/>
</dbReference>
<dbReference type="Pfam" id="PF18962">
    <property type="entry name" value="Por_Secre_tail"/>
    <property type="match status" value="1"/>
</dbReference>
<dbReference type="PANTHER" id="PTHR36220">
    <property type="entry name" value="UNNAMED PRODUCT"/>
    <property type="match status" value="1"/>
</dbReference>
<dbReference type="InterPro" id="IPR013519">
    <property type="entry name" value="Int_alpha_beta-p"/>
</dbReference>
<evidence type="ECO:0000256" key="2">
    <source>
        <dbReference type="ARBA" id="ARBA00022737"/>
    </source>
</evidence>
<dbReference type="InterPro" id="IPR013517">
    <property type="entry name" value="FG-GAP"/>
</dbReference>
<dbReference type="AlphaFoldDB" id="A0A1H2QQ34"/>
<dbReference type="STRING" id="762486.SAMN05444411_10157"/>
<dbReference type="OrthoDB" id="1056765at2"/>
<dbReference type="RefSeq" id="WP_090118535.1">
    <property type="nucleotide sequence ID" value="NZ_FNNJ01000001.1"/>
</dbReference>
<gene>
    <name evidence="5" type="ORF">SAMN05444411_10157</name>
</gene>
<dbReference type="Proteomes" id="UP000199595">
    <property type="component" value="Unassembled WGS sequence"/>
</dbReference>
<dbReference type="SUPFAM" id="SSF50965">
    <property type="entry name" value="Galactose oxidase, central domain"/>
    <property type="match status" value="2"/>
</dbReference>
<evidence type="ECO:0000256" key="1">
    <source>
        <dbReference type="ARBA" id="ARBA00022729"/>
    </source>
</evidence>
<protein>
    <submittedName>
        <fullName evidence="5">Por secretion system C-terminal sorting domain-containing protein</fullName>
    </submittedName>
</protein>
<dbReference type="InterPro" id="IPR028994">
    <property type="entry name" value="Integrin_alpha_N"/>
</dbReference>
<accession>A0A1H2QQ34</accession>
<keyword evidence="2" id="KW-0677">Repeat</keyword>
<keyword evidence="1" id="KW-0732">Signal</keyword>
<evidence type="ECO:0000313" key="5">
    <source>
        <dbReference type="EMBL" id="SDW09262.1"/>
    </source>
</evidence>
<evidence type="ECO:0000259" key="4">
    <source>
        <dbReference type="Pfam" id="PF18962"/>
    </source>
</evidence>
<dbReference type="SMART" id="SM00191">
    <property type="entry name" value="Int_alpha"/>
    <property type="match status" value="4"/>
</dbReference>
<proteinExistence type="predicted"/>